<comment type="pathway">
    <text evidence="2 13">Cell wall biogenesis; peptidoglycan biosynthesis.</text>
</comment>
<dbReference type="SUPFAM" id="SSF55205">
    <property type="entry name" value="EPT/RTPC-like"/>
    <property type="match status" value="1"/>
</dbReference>
<feature type="binding site" evidence="13">
    <location>
        <begin position="22"/>
        <end position="23"/>
    </location>
    <ligand>
        <name>phosphoenolpyruvate</name>
        <dbReference type="ChEBI" id="CHEBI:58702"/>
    </ligand>
</feature>
<dbReference type="EMBL" id="JBHSOW010000024">
    <property type="protein sequence ID" value="MFC5648847.1"/>
    <property type="molecule type" value="Genomic_DNA"/>
</dbReference>
<evidence type="ECO:0000256" key="12">
    <source>
        <dbReference type="ARBA" id="ARBA00047527"/>
    </source>
</evidence>
<dbReference type="HAMAP" id="MF_00111">
    <property type="entry name" value="MurA"/>
    <property type="match status" value="1"/>
</dbReference>
<keyword evidence="8 13" id="KW-0131">Cell cycle</keyword>
<evidence type="ECO:0000259" key="14">
    <source>
        <dbReference type="Pfam" id="PF00275"/>
    </source>
</evidence>
<evidence type="ECO:0000256" key="13">
    <source>
        <dbReference type="HAMAP-Rule" id="MF_00111"/>
    </source>
</evidence>
<evidence type="ECO:0000256" key="3">
    <source>
        <dbReference type="ARBA" id="ARBA00022490"/>
    </source>
</evidence>
<dbReference type="InterPro" id="IPR005750">
    <property type="entry name" value="UDP_GlcNAc_COvinyl_MurA"/>
</dbReference>
<dbReference type="InterPro" id="IPR001986">
    <property type="entry name" value="Enolpyruvate_Tfrase_dom"/>
</dbReference>
<evidence type="ECO:0000256" key="7">
    <source>
        <dbReference type="ARBA" id="ARBA00022984"/>
    </source>
</evidence>
<organism evidence="15 16">
    <name type="scientific">Paenibacillus solisilvae</name>
    <dbReference type="NCBI Taxonomy" id="2486751"/>
    <lineage>
        <taxon>Bacteria</taxon>
        <taxon>Bacillati</taxon>
        <taxon>Bacillota</taxon>
        <taxon>Bacilli</taxon>
        <taxon>Bacillales</taxon>
        <taxon>Paenibacillaceae</taxon>
        <taxon>Paenibacillus</taxon>
    </lineage>
</organism>
<feature type="binding site" evidence="13">
    <location>
        <position position="307"/>
    </location>
    <ligand>
        <name>UDP-N-acetyl-alpha-D-glucosamine</name>
        <dbReference type="ChEBI" id="CHEBI:57705"/>
    </ligand>
</feature>
<feature type="domain" description="Enolpyruvate transferase" evidence="14">
    <location>
        <begin position="7"/>
        <end position="406"/>
    </location>
</feature>
<feature type="binding site" evidence="13">
    <location>
        <position position="329"/>
    </location>
    <ligand>
        <name>UDP-N-acetyl-alpha-D-glucosamine</name>
        <dbReference type="ChEBI" id="CHEBI:57705"/>
    </ligand>
</feature>
<dbReference type="PANTHER" id="PTHR43783">
    <property type="entry name" value="UDP-N-ACETYLGLUCOSAMINE 1-CARBOXYVINYLTRANSFERASE"/>
    <property type="match status" value="1"/>
</dbReference>
<name>A0ABW0VSR8_9BACL</name>
<feature type="active site" description="Proton donor" evidence="13">
    <location>
        <position position="117"/>
    </location>
</feature>
<evidence type="ECO:0000256" key="2">
    <source>
        <dbReference type="ARBA" id="ARBA00004752"/>
    </source>
</evidence>
<comment type="caution">
    <text evidence="13">Lacks conserved residue(s) required for the propagation of feature annotation.</text>
</comment>
<keyword evidence="16" id="KW-1185">Reference proteome</keyword>
<dbReference type="InterPro" id="IPR013792">
    <property type="entry name" value="RNA3'P_cycl/enolpyr_Trfase_a/b"/>
</dbReference>
<evidence type="ECO:0000256" key="1">
    <source>
        <dbReference type="ARBA" id="ARBA00004496"/>
    </source>
</evidence>
<keyword evidence="7 13" id="KW-0573">Peptidoglycan synthesis</keyword>
<evidence type="ECO:0000256" key="8">
    <source>
        <dbReference type="ARBA" id="ARBA00023306"/>
    </source>
</evidence>
<protein>
    <recommendedName>
        <fullName evidence="13">UDP-N-acetylglucosamine 1-carboxyvinyltransferase</fullName>
        <ecNumber evidence="13">2.5.1.7</ecNumber>
    </recommendedName>
    <alternativeName>
        <fullName evidence="13">Enoylpyruvate transferase</fullName>
    </alternativeName>
    <alternativeName>
        <fullName evidence="13">UDP-N-acetylglucosamine enolpyruvyl transferase</fullName>
        <shortName evidence="13">EPT</shortName>
    </alternativeName>
</protein>
<accession>A0ABW0VSR8</accession>
<dbReference type="PANTHER" id="PTHR43783:SF2">
    <property type="entry name" value="UDP-N-ACETYLGLUCOSAMINE 1-CARBOXYVINYLTRANSFERASE 2"/>
    <property type="match status" value="1"/>
</dbReference>
<gene>
    <name evidence="13 15" type="primary">murA</name>
    <name evidence="15" type="ORF">ACFPYJ_06845</name>
</gene>
<dbReference type="RefSeq" id="WP_379187338.1">
    <property type="nucleotide sequence ID" value="NZ_JBHSOW010000024.1"/>
</dbReference>
<evidence type="ECO:0000256" key="11">
    <source>
        <dbReference type="ARBA" id="ARBA00038367"/>
    </source>
</evidence>
<dbReference type="InterPro" id="IPR036968">
    <property type="entry name" value="Enolpyruvate_Tfrase_sf"/>
</dbReference>
<comment type="caution">
    <text evidence="15">The sequence shown here is derived from an EMBL/GenBank/DDBJ whole genome shotgun (WGS) entry which is preliminary data.</text>
</comment>
<keyword evidence="6 13" id="KW-0133">Cell shape</keyword>
<evidence type="ECO:0000256" key="6">
    <source>
        <dbReference type="ARBA" id="ARBA00022960"/>
    </source>
</evidence>
<dbReference type="PROSITE" id="PS51257">
    <property type="entry name" value="PROKAR_LIPOPROTEIN"/>
    <property type="match status" value="1"/>
</dbReference>
<evidence type="ECO:0000256" key="4">
    <source>
        <dbReference type="ARBA" id="ARBA00022618"/>
    </source>
</evidence>
<evidence type="ECO:0000256" key="9">
    <source>
        <dbReference type="ARBA" id="ARBA00023316"/>
    </source>
</evidence>
<evidence type="ECO:0000256" key="10">
    <source>
        <dbReference type="ARBA" id="ARBA00023317"/>
    </source>
</evidence>
<keyword evidence="9 13" id="KW-0961">Cell wall biogenesis/degradation</keyword>
<comment type="function">
    <text evidence="13">Cell wall formation. Adds enolpyruvyl to UDP-N-acetylglucosamine.</text>
</comment>
<dbReference type="EC" id="2.5.1.7" evidence="13"/>
<evidence type="ECO:0000313" key="16">
    <source>
        <dbReference type="Proteomes" id="UP001596047"/>
    </source>
</evidence>
<dbReference type="Pfam" id="PF00275">
    <property type="entry name" value="EPSP_synthase"/>
    <property type="match status" value="1"/>
</dbReference>
<keyword evidence="3 13" id="KW-0963">Cytoplasm</keyword>
<feature type="binding site" evidence="13">
    <location>
        <position position="93"/>
    </location>
    <ligand>
        <name>UDP-N-acetyl-alpha-D-glucosamine</name>
        <dbReference type="ChEBI" id="CHEBI:57705"/>
    </ligand>
</feature>
<dbReference type="NCBIfam" id="TIGR01072">
    <property type="entry name" value="murA"/>
    <property type="match status" value="1"/>
</dbReference>
<dbReference type="GO" id="GO:0008760">
    <property type="term" value="F:UDP-N-acetylglucosamine 1-carboxyvinyltransferase activity"/>
    <property type="evidence" value="ECO:0007669"/>
    <property type="project" value="UniProtKB-EC"/>
</dbReference>
<comment type="catalytic activity">
    <reaction evidence="12 13">
        <text>phosphoenolpyruvate + UDP-N-acetyl-alpha-D-glucosamine = UDP-N-acetyl-3-O-(1-carboxyvinyl)-alpha-D-glucosamine + phosphate</text>
        <dbReference type="Rhea" id="RHEA:18681"/>
        <dbReference type="ChEBI" id="CHEBI:43474"/>
        <dbReference type="ChEBI" id="CHEBI:57705"/>
        <dbReference type="ChEBI" id="CHEBI:58702"/>
        <dbReference type="ChEBI" id="CHEBI:68483"/>
        <dbReference type="EC" id="2.5.1.7"/>
    </reaction>
</comment>
<sequence length="436" mass="46748">MKWLQVERSTSLSGNVKIPGSKNSSLALLAASCLSDEPVRLAGIPEIADFGVICKIAEEMDIRMLRESSGDVFIDPSHVRQASIDPLKASMFRTAYYFVGALLAKCGKVTLGYPGGDDFVSRPIDQHIKALKAMGADFHFHQDYYEVAVKELRGADIYFDMITSGATINIMLAAVRAKGTTVLRNAAQDPEVVDTANLLNQMGAKISGAGTDTIRIEGVRHLRGCSYTVIPDRLIAGAFLIAAGVTGGTITVEDVIPEHLGACIAKLNEIGLQIELSANNQSITAFSTGKLKATRVRTAMYPGFATDLQQPLTALLTQAPGKSIISDRVYPKRFNHVLQLRRMGADIDLRSGTAFIKGGVPLHGNLVHATDIRAGICLLLAGLAAEGVTKITGVQHIERGYENIVATFRSLGAKIEIIDSNEGNMEMLHASSVTPS</sequence>
<feature type="binding site" evidence="13">
    <location>
        <begin position="122"/>
        <end position="126"/>
    </location>
    <ligand>
        <name>UDP-N-acetyl-alpha-D-glucosamine</name>
        <dbReference type="ChEBI" id="CHEBI:57705"/>
    </ligand>
</feature>
<dbReference type="Proteomes" id="UP001596047">
    <property type="component" value="Unassembled WGS sequence"/>
</dbReference>
<dbReference type="Gene3D" id="3.65.10.10">
    <property type="entry name" value="Enolpyruvate transferase domain"/>
    <property type="match status" value="2"/>
</dbReference>
<evidence type="ECO:0000256" key="5">
    <source>
        <dbReference type="ARBA" id="ARBA00022679"/>
    </source>
</evidence>
<dbReference type="CDD" id="cd01555">
    <property type="entry name" value="UdpNAET"/>
    <property type="match status" value="1"/>
</dbReference>
<dbReference type="NCBIfam" id="NF006873">
    <property type="entry name" value="PRK09369.1"/>
    <property type="match status" value="1"/>
</dbReference>
<keyword evidence="10" id="KW-0670">Pyruvate</keyword>
<keyword evidence="4 13" id="KW-0132">Cell division</keyword>
<comment type="subcellular location">
    <subcellularLocation>
        <location evidence="1 13">Cytoplasm</location>
    </subcellularLocation>
</comment>
<dbReference type="InterPro" id="IPR050068">
    <property type="entry name" value="MurA_subfamily"/>
</dbReference>
<keyword evidence="5 13" id="KW-0808">Transferase</keyword>
<comment type="similarity">
    <text evidence="11 13">Belongs to the EPSP synthase family. MurA subfamily.</text>
</comment>
<reference evidence="16" key="1">
    <citation type="journal article" date="2019" name="Int. J. Syst. Evol. Microbiol.">
        <title>The Global Catalogue of Microorganisms (GCM) 10K type strain sequencing project: providing services to taxonomists for standard genome sequencing and annotation.</title>
        <authorList>
            <consortium name="The Broad Institute Genomics Platform"/>
            <consortium name="The Broad Institute Genome Sequencing Center for Infectious Disease"/>
            <person name="Wu L."/>
            <person name="Ma J."/>
        </authorList>
    </citation>
    <scope>NUCLEOTIDE SEQUENCE [LARGE SCALE GENOMIC DNA]</scope>
    <source>
        <strain evidence="16">CGMCC 1.3240</strain>
    </source>
</reference>
<evidence type="ECO:0000313" key="15">
    <source>
        <dbReference type="EMBL" id="MFC5648847.1"/>
    </source>
</evidence>
<proteinExistence type="inferred from homology"/>